<protein>
    <submittedName>
        <fullName evidence="1">Uncharacterized protein</fullName>
    </submittedName>
</protein>
<keyword evidence="2" id="KW-1185">Reference proteome</keyword>
<comment type="caution">
    <text evidence="1">The sequence shown here is derived from an EMBL/GenBank/DDBJ whole genome shotgun (WGS) entry which is preliminary data.</text>
</comment>
<dbReference type="EMBL" id="BDOQ01000008">
    <property type="protein sequence ID" value="GBG14504.1"/>
    <property type="molecule type" value="Genomic_DNA"/>
</dbReference>
<dbReference type="RefSeq" id="WP_109015696.1">
    <property type="nucleotide sequence ID" value="NZ_BDOQ01000008.1"/>
</dbReference>
<gene>
    <name evidence="1" type="ORF">NMK_2103</name>
</gene>
<organism evidence="1 2">
    <name type="scientific">Novimethylophilus kurashikiensis</name>
    <dbReference type="NCBI Taxonomy" id="1825523"/>
    <lineage>
        <taxon>Bacteria</taxon>
        <taxon>Pseudomonadati</taxon>
        <taxon>Pseudomonadota</taxon>
        <taxon>Betaproteobacteria</taxon>
        <taxon>Nitrosomonadales</taxon>
        <taxon>Methylophilaceae</taxon>
        <taxon>Novimethylophilus</taxon>
    </lineage>
</organism>
<sequence>MLIKNSSSFVANDTKRAVNLQNKMNTHPKTSLRAKAFIALLLTFGLTGMVAAADTDPLAGDAWHAVKGSWPGTIKFDGKSKKVLLEPYGSEAINASYSYTLAPADSFAAKSGNKAGTLVMTNTLGQVSKAEFRIEGKELTLSFPSGFQAEHYKRMTKAEEDAEIHRIEKLMAEGKLKLPR</sequence>
<evidence type="ECO:0000313" key="2">
    <source>
        <dbReference type="Proteomes" id="UP000245081"/>
    </source>
</evidence>
<proteinExistence type="predicted"/>
<dbReference type="AlphaFoldDB" id="A0A2R5FCY7"/>
<name>A0A2R5FCY7_9PROT</name>
<reference evidence="1 2" key="1">
    <citation type="journal article" date="2018" name="Environ. Microbiol.">
        <title>Isolation and genomic characterization of Novimethylophilus kurashikiensis gen. nov. sp. nov., a new lanthanide-dependent methylotrophic species of Methylophilaceae.</title>
        <authorList>
            <person name="Lv H."/>
            <person name="Sahin N."/>
            <person name="Tani A."/>
        </authorList>
    </citation>
    <scope>NUCLEOTIDE SEQUENCE [LARGE SCALE GENOMIC DNA]</scope>
    <source>
        <strain evidence="1 2">La2-4</strain>
    </source>
</reference>
<accession>A0A2R5FCY7</accession>
<evidence type="ECO:0000313" key="1">
    <source>
        <dbReference type="EMBL" id="GBG14504.1"/>
    </source>
</evidence>
<dbReference type="Proteomes" id="UP000245081">
    <property type="component" value="Unassembled WGS sequence"/>
</dbReference>